<gene>
    <name evidence="1" type="ORF">ARMOST_04518</name>
</gene>
<dbReference type="OrthoDB" id="2976902at2759"/>
<reference evidence="2" key="1">
    <citation type="journal article" date="2017" name="Nat. Ecol. Evol.">
        <title>Genome expansion and lineage-specific genetic innovations in the forest pathogenic fungi Armillaria.</title>
        <authorList>
            <person name="Sipos G."/>
            <person name="Prasanna A.N."/>
            <person name="Walter M.C."/>
            <person name="O'Connor E."/>
            <person name="Balint B."/>
            <person name="Krizsan K."/>
            <person name="Kiss B."/>
            <person name="Hess J."/>
            <person name="Varga T."/>
            <person name="Slot J."/>
            <person name="Riley R."/>
            <person name="Boka B."/>
            <person name="Rigling D."/>
            <person name="Barry K."/>
            <person name="Lee J."/>
            <person name="Mihaltcheva S."/>
            <person name="LaButti K."/>
            <person name="Lipzen A."/>
            <person name="Waldron R."/>
            <person name="Moloney N.M."/>
            <person name="Sperisen C."/>
            <person name="Kredics L."/>
            <person name="Vagvoelgyi C."/>
            <person name="Patrignani A."/>
            <person name="Fitzpatrick D."/>
            <person name="Nagy I."/>
            <person name="Doyle S."/>
            <person name="Anderson J.B."/>
            <person name="Grigoriev I.V."/>
            <person name="Gueldener U."/>
            <person name="Muensterkoetter M."/>
            <person name="Nagy L.G."/>
        </authorList>
    </citation>
    <scope>NUCLEOTIDE SEQUENCE [LARGE SCALE GENOMIC DNA]</scope>
    <source>
        <strain evidence="2">C18/9</strain>
    </source>
</reference>
<evidence type="ECO:0008006" key="3">
    <source>
        <dbReference type="Google" id="ProtNLM"/>
    </source>
</evidence>
<proteinExistence type="predicted"/>
<name>A0A284QXK9_ARMOS</name>
<evidence type="ECO:0000313" key="1">
    <source>
        <dbReference type="EMBL" id="SJL01200.1"/>
    </source>
</evidence>
<sequence>MMITPFQILMKFKQLVKTGFRLPTTGIYDMYRFIAQENIRNGTDDFYVAQHRRLVRSTRRLNAKYILNVAQSIPSRTTSQMEEEELVHKVPMEIQYLVISFSDSSTDLKTQRLVSRDWDREILRHTPLFSSLLFNHSSSKYPLECVLDERFVSTFISWRGLESTVTSITLFNWHLDHRCWFLHLLKAVKFVRIIKCKPWKWLYCLPLSVTHLVIKDTQIHVTPDLHRLVDNNSQLISLSLDNADFQNLVDLYYDYPTGHNNNDINYLWKLEHGINGNNMQFDPRKPIILEELSLYETGLETLDVYDILYLLAGDANMYLASYHASGGIDRVINHRITGEFVTRL</sequence>
<accession>A0A284QXK9</accession>
<evidence type="ECO:0000313" key="2">
    <source>
        <dbReference type="Proteomes" id="UP000219338"/>
    </source>
</evidence>
<keyword evidence="2" id="KW-1185">Reference proteome</keyword>
<dbReference type="Proteomes" id="UP000219338">
    <property type="component" value="Unassembled WGS sequence"/>
</dbReference>
<dbReference type="AlphaFoldDB" id="A0A284QXK9"/>
<protein>
    <recommendedName>
        <fullName evidence="3">F-box domain-containing protein</fullName>
    </recommendedName>
</protein>
<organism evidence="1 2">
    <name type="scientific">Armillaria ostoyae</name>
    <name type="common">Armillaria root rot fungus</name>
    <dbReference type="NCBI Taxonomy" id="47428"/>
    <lineage>
        <taxon>Eukaryota</taxon>
        <taxon>Fungi</taxon>
        <taxon>Dikarya</taxon>
        <taxon>Basidiomycota</taxon>
        <taxon>Agaricomycotina</taxon>
        <taxon>Agaricomycetes</taxon>
        <taxon>Agaricomycetidae</taxon>
        <taxon>Agaricales</taxon>
        <taxon>Marasmiineae</taxon>
        <taxon>Physalacriaceae</taxon>
        <taxon>Armillaria</taxon>
    </lineage>
</organism>
<dbReference type="EMBL" id="FUEG01000003">
    <property type="protein sequence ID" value="SJL01200.1"/>
    <property type="molecule type" value="Genomic_DNA"/>
</dbReference>